<feature type="compositionally biased region" description="Polar residues" evidence="1">
    <location>
        <begin position="10"/>
        <end position="19"/>
    </location>
</feature>
<keyword evidence="3" id="KW-1185">Reference proteome</keyword>
<dbReference type="EMBL" id="JAKWBL010000004">
    <property type="protein sequence ID" value="MCH5599958.1"/>
    <property type="molecule type" value="Genomic_DNA"/>
</dbReference>
<feature type="region of interest" description="Disordered" evidence="1">
    <location>
        <begin position="53"/>
        <end position="78"/>
    </location>
</feature>
<reference evidence="2 3" key="1">
    <citation type="submission" date="2022-02" db="EMBL/GenBank/DDBJ databases">
        <authorList>
            <person name="Min J."/>
        </authorList>
    </citation>
    <scope>NUCLEOTIDE SEQUENCE [LARGE SCALE GENOMIC DNA]</scope>
    <source>
        <strain evidence="2 3">GR10-1</strain>
    </source>
</reference>
<dbReference type="RefSeq" id="WP_240831978.1">
    <property type="nucleotide sequence ID" value="NZ_JAKWBL010000004.1"/>
</dbReference>
<name>A0ABS9SNP3_9BACT</name>
<evidence type="ECO:0000313" key="2">
    <source>
        <dbReference type="EMBL" id="MCH5599958.1"/>
    </source>
</evidence>
<feature type="region of interest" description="Disordered" evidence="1">
    <location>
        <begin position="1"/>
        <end position="30"/>
    </location>
</feature>
<evidence type="ECO:0000313" key="3">
    <source>
        <dbReference type="Proteomes" id="UP001202248"/>
    </source>
</evidence>
<proteinExistence type="predicted"/>
<comment type="caution">
    <text evidence="2">The sequence shown here is derived from an EMBL/GenBank/DDBJ whole genome shotgun (WGS) entry which is preliminary data.</text>
</comment>
<evidence type="ECO:0000256" key="1">
    <source>
        <dbReference type="SAM" id="MobiDB-lite"/>
    </source>
</evidence>
<sequence>MRPSAVVASSALNPRNGQLQLPVRQPLGGGEYDSAGSEMYKSLTLMDMKKKNRNRVYLRDRRTPQKRHNRNDGEIVFS</sequence>
<organism evidence="2 3">
    <name type="scientific">Niabella ginsengisoli</name>
    <dbReference type="NCBI Taxonomy" id="522298"/>
    <lineage>
        <taxon>Bacteria</taxon>
        <taxon>Pseudomonadati</taxon>
        <taxon>Bacteroidota</taxon>
        <taxon>Chitinophagia</taxon>
        <taxon>Chitinophagales</taxon>
        <taxon>Chitinophagaceae</taxon>
        <taxon>Niabella</taxon>
    </lineage>
</organism>
<gene>
    <name evidence="2" type="ORF">MKP09_19600</name>
</gene>
<protein>
    <submittedName>
        <fullName evidence="2">Uncharacterized protein</fullName>
    </submittedName>
</protein>
<accession>A0ABS9SNP3</accession>
<dbReference type="Proteomes" id="UP001202248">
    <property type="component" value="Unassembled WGS sequence"/>
</dbReference>